<dbReference type="PANTHER" id="PTHR44591">
    <property type="entry name" value="STRESS RESPONSE REGULATOR PROTEIN 1"/>
    <property type="match status" value="1"/>
</dbReference>
<evidence type="ECO:0000259" key="4">
    <source>
        <dbReference type="PROSITE" id="PS50110"/>
    </source>
</evidence>
<feature type="modified residue" description="4-aspartylphosphate" evidence="3">
    <location>
        <position position="53"/>
    </location>
</feature>
<dbReference type="EMBL" id="JAIHOM010000114">
    <property type="protein sequence ID" value="MCW6038175.1"/>
    <property type="molecule type" value="Genomic_DNA"/>
</dbReference>
<dbReference type="Proteomes" id="UP001526426">
    <property type="component" value="Unassembled WGS sequence"/>
</dbReference>
<reference evidence="5 6" key="1">
    <citation type="submission" date="2021-08" db="EMBL/GenBank/DDBJ databases">
        <title>Draft genome sequence of Spirulina subsalsa with high tolerance to salinity and hype-accumulation of phycocyanin.</title>
        <authorList>
            <person name="Pei H."/>
            <person name="Jiang L."/>
        </authorList>
    </citation>
    <scope>NUCLEOTIDE SEQUENCE [LARGE SCALE GENOMIC DNA]</scope>
    <source>
        <strain evidence="5 6">FACHB-351</strain>
    </source>
</reference>
<keyword evidence="6" id="KW-1185">Reference proteome</keyword>
<dbReference type="Gene3D" id="3.40.50.2300">
    <property type="match status" value="1"/>
</dbReference>
<dbReference type="PROSITE" id="PS50110">
    <property type="entry name" value="RESPONSE_REGULATORY"/>
    <property type="match status" value="1"/>
</dbReference>
<feature type="domain" description="Response regulatory" evidence="4">
    <location>
        <begin position="4"/>
        <end position="120"/>
    </location>
</feature>
<accession>A0ABT3L9K3</accession>
<dbReference type="InterPro" id="IPR011006">
    <property type="entry name" value="CheY-like_superfamily"/>
</dbReference>
<dbReference type="RefSeq" id="WP_265266077.1">
    <property type="nucleotide sequence ID" value="NZ_JAIHOM010000114.1"/>
</dbReference>
<dbReference type="PANTHER" id="PTHR44591:SF14">
    <property type="entry name" value="PROTEIN PILG"/>
    <property type="match status" value="1"/>
</dbReference>
<proteinExistence type="predicted"/>
<protein>
    <submittedName>
        <fullName evidence="5">Response regulator</fullName>
    </submittedName>
</protein>
<dbReference type="InterPro" id="IPR001789">
    <property type="entry name" value="Sig_transdc_resp-reg_receiver"/>
</dbReference>
<comment type="caution">
    <text evidence="5">The sequence shown here is derived from an EMBL/GenBank/DDBJ whole genome shotgun (WGS) entry which is preliminary data.</text>
</comment>
<evidence type="ECO:0000313" key="5">
    <source>
        <dbReference type="EMBL" id="MCW6038175.1"/>
    </source>
</evidence>
<dbReference type="SMART" id="SM00448">
    <property type="entry name" value="REC"/>
    <property type="match status" value="1"/>
</dbReference>
<organism evidence="5 6">
    <name type="scientific">Spirulina subsalsa FACHB-351</name>
    <dbReference type="NCBI Taxonomy" id="234711"/>
    <lineage>
        <taxon>Bacteria</taxon>
        <taxon>Bacillati</taxon>
        <taxon>Cyanobacteriota</taxon>
        <taxon>Cyanophyceae</taxon>
        <taxon>Spirulinales</taxon>
        <taxon>Spirulinaceae</taxon>
        <taxon>Spirulina</taxon>
    </lineage>
</organism>
<dbReference type="SUPFAM" id="SSF52172">
    <property type="entry name" value="CheY-like"/>
    <property type="match status" value="1"/>
</dbReference>
<evidence type="ECO:0000256" key="3">
    <source>
        <dbReference type="PROSITE-ProRule" id="PRU00169"/>
    </source>
</evidence>
<dbReference type="Pfam" id="PF00072">
    <property type="entry name" value="Response_reg"/>
    <property type="match status" value="1"/>
</dbReference>
<evidence type="ECO:0000256" key="1">
    <source>
        <dbReference type="ARBA" id="ARBA00022553"/>
    </source>
</evidence>
<evidence type="ECO:0000313" key="6">
    <source>
        <dbReference type="Proteomes" id="UP001526426"/>
    </source>
</evidence>
<evidence type="ECO:0000256" key="2">
    <source>
        <dbReference type="ARBA" id="ARBA00023012"/>
    </source>
</evidence>
<sequence length="122" mass="13748">MKPKILVVDDLSAELEAITQVFAPENYHVLQAKNGDEALTLIEQEKPDLVVLDVIMPKINGFEVIREIRGNPKTEKLPVVFCSQKDTDIDKTWGMDLGADAYVAKPFDPQQLREIVNRLLMA</sequence>
<keyword evidence="1 3" id="KW-0597">Phosphoprotein</keyword>
<keyword evidence="2" id="KW-0902">Two-component regulatory system</keyword>
<gene>
    <name evidence="5" type="ORF">K4A83_18135</name>
</gene>
<name>A0ABT3L9K3_9CYAN</name>
<dbReference type="InterPro" id="IPR050595">
    <property type="entry name" value="Bact_response_regulator"/>
</dbReference>